<dbReference type="GO" id="GO:0005524">
    <property type="term" value="F:ATP binding"/>
    <property type="evidence" value="ECO:0007669"/>
    <property type="project" value="UniProtKB-KW"/>
</dbReference>
<name>A0A0G2UMI4_GLOST</name>
<dbReference type="EMBL" id="KP259574">
    <property type="protein sequence ID" value="AKI32523.1"/>
    <property type="molecule type" value="Genomic_DNA"/>
</dbReference>
<dbReference type="SMART" id="SM00533">
    <property type="entry name" value="MUTSd"/>
    <property type="match status" value="1"/>
</dbReference>
<dbReference type="Gene3D" id="1.10.1420.10">
    <property type="match status" value="1"/>
</dbReference>
<evidence type="ECO:0000313" key="6">
    <source>
        <dbReference type="EMBL" id="AKI32523.1"/>
    </source>
</evidence>
<keyword evidence="3" id="KW-0067">ATP-binding</keyword>
<accession>A0A0G2UMI4</accession>
<dbReference type="Pfam" id="PF05192">
    <property type="entry name" value="MutS_III"/>
    <property type="match status" value="1"/>
</dbReference>
<dbReference type="PANTHER" id="PTHR11361:SF20">
    <property type="entry name" value="MUTS PROTEIN HOMOLOG 5"/>
    <property type="match status" value="1"/>
</dbReference>
<dbReference type="AlphaFoldDB" id="A0A0G2UMI4"/>
<dbReference type="InterPro" id="IPR007696">
    <property type="entry name" value="DNA_mismatch_repair_MutS_core"/>
</dbReference>
<evidence type="ECO:0000259" key="5">
    <source>
        <dbReference type="PROSITE" id="PS00486"/>
    </source>
</evidence>
<dbReference type="GO" id="GO:0140664">
    <property type="term" value="F:ATP-dependent DNA damage sensor activity"/>
    <property type="evidence" value="ECO:0007669"/>
    <property type="project" value="InterPro"/>
</dbReference>
<dbReference type="PROSITE" id="PS00486">
    <property type="entry name" value="DNA_MISMATCH_REPAIR_2"/>
    <property type="match status" value="1"/>
</dbReference>
<keyword evidence="4" id="KW-0238">DNA-binding</keyword>
<reference evidence="6" key="1">
    <citation type="submission" date="2014-12" db="EMBL/GenBank/DDBJ databases">
        <title>Meiotic genes and sexual reproduction in the green algal class Trebouxiophyceae (Chlorophyta).</title>
        <authorList>
            <person name="Fucikova K."/>
            <person name="Pazoutova M."/>
            <person name="Rindi F."/>
        </authorList>
    </citation>
    <scope>NUCLEOTIDE SEQUENCE</scope>
    <source>
        <strain evidence="6">SAG 8.88</strain>
    </source>
</reference>
<evidence type="ECO:0000256" key="2">
    <source>
        <dbReference type="ARBA" id="ARBA00022741"/>
    </source>
</evidence>
<proteinExistence type="inferred from homology"/>
<organism evidence="6">
    <name type="scientific">Gloeotilopsis sterilis</name>
    <name type="common">Green alga</name>
    <dbReference type="NCBI Taxonomy" id="160069"/>
    <lineage>
        <taxon>Eukaryota</taxon>
        <taxon>Viridiplantae</taxon>
        <taxon>Chlorophyta</taxon>
        <taxon>core chlorophytes</taxon>
        <taxon>Ulvophyceae</taxon>
        <taxon>OUU clade</taxon>
        <taxon>Ulotrichales</taxon>
        <taxon>Ulotrichaceae</taxon>
        <taxon>Gloeotilopsis</taxon>
    </lineage>
</organism>
<evidence type="ECO:0000256" key="4">
    <source>
        <dbReference type="ARBA" id="ARBA00023125"/>
    </source>
</evidence>
<comment type="similarity">
    <text evidence="1">Belongs to the DNA mismatch repair MutS family.</text>
</comment>
<feature type="non-terminal residue" evidence="6">
    <location>
        <position position="1"/>
    </location>
</feature>
<dbReference type="GO" id="GO:0030983">
    <property type="term" value="F:mismatched DNA binding"/>
    <property type="evidence" value="ECO:0007669"/>
    <property type="project" value="InterPro"/>
</dbReference>
<protein>
    <submittedName>
        <fullName evidence="6">DNA mismatch repair protein MSH5</fullName>
    </submittedName>
</protein>
<dbReference type="GO" id="GO:0005634">
    <property type="term" value="C:nucleus"/>
    <property type="evidence" value="ECO:0007669"/>
    <property type="project" value="TreeGrafter"/>
</dbReference>
<evidence type="ECO:0000256" key="3">
    <source>
        <dbReference type="ARBA" id="ARBA00022840"/>
    </source>
</evidence>
<dbReference type="InterPro" id="IPR036187">
    <property type="entry name" value="DNA_mismatch_repair_MutS_sf"/>
</dbReference>
<sequence>LQLTTMQTYDNTSGPLAYQMLQLIKLHTNPANIYTSSKADATFVAKLKEGIPEINEDDVGNLSVRIEKAGREGLFHPEQAKHCLEQLYVRGMPVALKKKERVHILNTMINMSAVQQVSAAGALVAILQRDSEEECLISIEAIREESPDGYLMLDPATMSALQIFQDEKHPSAMGLGKSKEGFSVFGMMNRCRTAVGKRLFRVWFLRPIVNLKVISDRQDGVSYFVSSKDVANFFSDLLKKIQDLPKVLLRLQSTPGCRKIGDFYSLITEVINFDHADDGMVVNDGICRELDEMKQVYLQLPDFLTTIVDQELKRIPRVFGRHLSKQLWSIVYMPQVGFVTRIEGQRLTADLEDFLPDYKLAFEGVGEDGFAMYYNCEATQQLNARFGDMRHQIVDLENSICTELVGKLESFFPACTRAVAAIAELDCLMSLAEAARQYGYCRPLLTRNNVLHIKQGRHMLAEMVTDQFIPNDTCVDRASKRVQVITGPNLSGKSCYMKQVAIIVFLAHIGSFVPAEEAIVGLTDRIFTRIASVDAVAQHQSTFLVDLGQISSMLRLATCRSLCIIDEFGKGTLAADGVGLLCAVLSHFASRAEPPKVVACTHFSEVLLPNALSSITTLCPLFNCGPLHKDLNTLLIKLVFAGYAAPSFGLYCAKLCGLKPEVVQRAQECLDCQASSKPIAPLQTPLLAKRKAAALHKVQQLLSTDLHDSSAVATLLKSVLPGHSE</sequence>
<evidence type="ECO:0000256" key="1">
    <source>
        <dbReference type="ARBA" id="ARBA00006271"/>
    </source>
</evidence>
<dbReference type="InterPro" id="IPR000432">
    <property type="entry name" value="DNA_mismatch_repair_MutS_C"/>
</dbReference>
<dbReference type="PANTHER" id="PTHR11361">
    <property type="entry name" value="DNA MISMATCH REPAIR PROTEIN MUTS FAMILY MEMBER"/>
    <property type="match status" value="1"/>
</dbReference>
<dbReference type="Gene3D" id="3.40.50.300">
    <property type="entry name" value="P-loop containing nucleotide triphosphate hydrolases"/>
    <property type="match status" value="1"/>
</dbReference>
<dbReference type="InterPro" id="IPR045076">
    <property type="entry name" value="MutS"/>
</dbReference>
<dbReference type="GO" id="GO:0051026">
    <property type="term" value="P:chiasma assembly"/>
    <property type="evidence" value="ECO:0007669"/>
    <property type="project" value="TreeGrafter"/>
</dbReference>
<dbReference type="InterPro" id="IPR027417">
    <property type="entry name" value="P-loop_NTPase"/>
</dbReference>
<dbReference type="SMART" id="SM00534">
    <property type="entry name" value="MUTSac"/>
    <property type="match status" value="1"/>
</dbReference>
<dbReference type="SUPFAM" id="SSF48334">
    <property type="entry name" value="DNA repair protein MutS, domain III"/>
    <property type="match status" value="1"/>
</dbReference>
<feature type="domain" description="DNA mismatch repair proteins mutS family" evidence="5">
    <location>
        <begin position="561"/>
        <end position="577"/>
    </location>
</feature>
<gene>
    <name evidence="6" type="primary">msh5</name>
</gene>
<keyword evidence="2" id="KW-0547">Nucleotide-binding</keyword>
<dbReference type="SUPFAM" id="SSF52540">
    <property type="entry name" value="P-loop containing nucleoside triphosphate hydrolases"/>
    <property type="match status" value="1"/>
</dbReference>
<dbReference type="GO" id="GO:0006298">
    <property type="term" value="P:mismatch repair"/>
    <property type="evidence" value="ECO:0007669"/>
    <property type="project" value="InterPro"/>
</dbReference>
<dbReference type="Pfam" id="PF00488">
    <property type="entry name" value="MutS_V"/>
    <property type="match status" value="1"/>
</dbReference>